<evidence type="ECO:0000256" key="8">
    <source>
        <dbReference type="PROSITE-ProRule" id="PRU10052"/>
    </source>
</evidence>
<dbReference type="InterPro" id="IPR011050">
    <property type="entry name" value="Pectin_lyase_fold/virulence"/>
</dbReference>
<dbReference type="EMBL" id="JBEAFC010000011">
    <property type="protein sequence ID" value="KAL1535563.1"/>
    <property type="molecule type" value="Genomic_DNA"/>
</dbReference>
<keyword evidence="6 9" id="KW-0326">Glycosidase</keyword>
<evidence type="ECO:0000313" key="11">
    <source>
        <dbReference type="EMBL" id="KAL1535563.1"/>
    </source>
</evidence>
<evidence type="ECO:0000256" key="1">
    <source>
        <dbReference type="ARBA" id="ARBA00004191"/>
    </source>
</evidence>
<evidence type="ECO:0000256" key="9">
    <source>
        <dbReference type="RuleBase" id="RU361169"/>
    </source>
</evidence>
<feature type="signal peptide" evidence="10">
    <location>
        <begin position="1"/>
        <end position="26"/>
    </location>
</feature>
<dbReference type="SUPFAM" id="SSF51126">
    <property type="entry name" value="Pectin lyase-like"/>
    <property type="match status" value="1"/>
</dbReference>
<dbReference type="Proteomes" id="UP001567538">
    <property type="component" value="Unassembled WGS sequence"/>
</dbReference>
<reference evidence="11 12" key="1">
    <citation type="submission" date="2024-06" db="EMBL/GenBank/DDBJ databases">
        <title>A chromosome level genome sequence of Diviner's sage (Salvia divinorum).</title>
        <authorList>
            <person name="Ford S.A."/>
            <person name="Ro D.-K."/>
            <person name="Ness R.W."/>
            <person name="Phillips M.A."/>
        </authorList>
    </citation>
    <scope>NUCLEOTIDE SEQUENCE [LARGE SCALE GENOMIC DNA]</scope>
    <source>
        <strain evidence="11">SAF-2024a</strain>
        <tissue evidence="11">Leaf</tissue>
    </source>
</reference>
<feature type="chain" id="PRO_5044756904" evidence="10">
    <location>
        <begin position="27"/>
        <end position="383"/>
    </location>
</feature>
<keyword evidence="10" id="KW-0732">Signal</keyword>
<keyword evidence="12" id="KW-1185">Reference proteome</keyword>
<evidence type="ECO:0000313" key="12">
    <source>
        <dbReference type="Proteomes" id="UP001567538"/>
    </source>
</evidence>
<dbReference type="FunFam" id="2.160.20.10:FF:000004">
    <property type="entry name" value="Pectin lyase-like superfamily protein"/>
    <property type="match status" value="1"/>
</dbReference>
<keyword evidence="4" id="KW-0964">Secreted</keyword>
<evidence type="ECO:0000256" key="2">
    <source>
        <dbReference type="ARBA" id="ARBA00008834"/>
    </source>
</evidence>
<dbReference type="AlphaFoldDB" id="A0ABD1FXW7"/>
<dbReference type="GO" id="GO:0047911">
    <property type="term" value="F:galacturan 1,4-alpha-galacturonidase activity"/>
    <property type="evidence" value="ECO:0007669"/>
    <property type="project" value="UniProtKB-EC"/>
</dbReference>
<organism evidence="11 12">
    <name type="scientific">Salvia divinorum</name>
    <name type="common">Maria pastora</name>
    <name type="synonym">Diviner's sage</name>
    <dbReference type="NCBI Taxonomy" id="28513"/>
    <lineage>
        <taxon>Eukaryota</taxon>
        <taxon>Viridiplantae</taxon>
        <taxon>Streptophyta</taxon>
        <taxon>Embryophyta</taxon>
        <taxon>Tracheophyta</taxon>
        <taxon>Spermatophyta</taxon>
        <taxon>Magnoliopsida</taxon>
        <taxon>eudicotyledons</taxon>
        <taxon>Gunneridae</taxon>
        <taxon>Pentapetalae</taxon>
        <taxon>asterids</taxon>
        <taxon>lamiids</taxon>
        <taxon>Lamiales</taxon>
        <taxon>Lamiaceae</taxon>
        <taxon>Nepetoideae</taxon>
        <taxon>Mentheae</taxon>
        <taxon>Salviinae</taxon>
        <taxon>Salvia</taxon>
        <taxon>Salvia subgen. Calosphace</taxon>
    </lineage>
</organism>
<dbReference type="PANTHER" id="PTHR31375">
    <property type="match status" value="1"/>
</dbReference>
<dbReference type="Gene3D" id="2.160.20.10">
    <property type="entry name" value="Single-stranded right-handed beta-helix, Pectin lyase-like"/>
    <property type="match status" value="1"/>
</dbReference>
<sequence>MDSNSLSQRIVIFFLLSIWSTLHVHCQSHIFTVSQSDAQTNSKQAFLDAWKKACATNGGTVSVPNGNYQLSDVEFSGPCNGQTRFLLNGTLIAPDVPTPNLDYWILFRRINKLTIYGTGTLNGNGASYWNTKHTTTISSLKLVRVNKVSIKNIHSINSKKFHFNVHKCKGVTIKNIHATAPADSPNTDGIHLGKSDKIRISGGNIATGDDCISIGDGVTNMNITGVNCGPGHGISIGSLGKYHSEKEVRSIRVTNCNFENTDNGLRIKTFAPSPPGLVSDITFEGNILNNVCNPIIIDQHYCPHSKCDGGDSSVSIKDVKFIDIRGSSSEATGVKVDCSRSHPCKGIQLKGLNLTFNGNPTNALCSSADVIFLGQNQTPSRCS</sequence>
<dbReference type="InterPro" id="IPR006626">
    <property type="entry name" value="PbH1"/>
</dbReference>
<comment type="subcellular location">
    <subcellularLocation>
        <location evidence="1">Secreted</location>
        <location evidence="1">Cell wall</location>
    </subcellularLocation>
</comment>
<dbReference type="Pfam" id="PF00295">
    <property type="entry name" value="Glyco_hydro_28"/>
    <property type="match status" value="1"/>
</dbReference>
<evidence type="ECO:0000256" key="10">
    <source>
        <dbReference type="SAM" id="SignalP"/>
    </source>
</evidence>
<evidence type="ECO:0000256" key="7">
    <source>
        <dbReference type="ARBA" id="ARBA00023316"/>
    </source>
</evidence>
<feature type="active site" evidence="8">
    <location>
        <position position="232"/>
    </location>
</feature>
<comment type="similarity">
    <text evidence="2 9">Belongs to the glycosyl hydrolase 28 family.</text>
</comment>
<dbReference type="InterPro" id="IPR012334">
    <property type="entry name" value="Pectin_lyas_fold"/>
</dbReference>
<keyword evidence="7" id="KW-0961">Cell wall biogenesis/degradation</keyword>
<dbReference type="InterPro" id="IPR000743">
    <property type="entry name" value="Glyco_hydro_28"/>
</dbReference>
<name>A0ABD1FXW7_SALDI</name>
<keyword evidence="5 9" id="KW-0378">Hydrolase</keyword>
<proteinExistence type="inferred from homology"/>
<accession>A0ABD1FXW7</accession>
<evidence type="ECO:0000256" key="4">
    <source>
        <dbReference type="ARBA" id="ARBA00022525"/>
    </source>
</evidence>
<dbReference type="SMART" id="SM00710">
    <property type="entry name" value="PbH1"/>
    <property type="match status" value="5"/>
</dbReference>
<evidence type="ECO:0000256" key="6">
    <source>
        <dbReference type="ARBA" id="ARBA00023295"/>
    </source>
</evidence>
<gene>
    <name evidence="11" type="ORF">AAHA92_28326</name>
</gene>
<comment type="caution">
    <text evidence="11">The sequence shown here is derived from an EMBL/GenBank/DDBJ whole genome shotgun (WGS) entry which is preliminary data.</text>
</comment>
<dbReference type="PROSITE" id="PS00502">
    <property type="entry name" value="POLYGALACTURONASE"/>
    <property type="match status" value="1"/>
</dbReference>
<dbReference type="GO" id="GO:0071555">
    <property type="term" value="P:cell wall organization"/>
    <property type="evidence" value="ECO:0007669"/>
    <property type="project" value="UniProtKB-KW"/>
</dbReference>
<protein>
    <submittedName>
        <fullName evidence="11">Galacturonan 1,4-alpha-galacturonidase</fullName>
        <ecNumber evidence="11">3.2.1.67</ecNumber>
    </submittedName>
</protein>
<keyword evidence="3" id="KW-0134">Cell wall</keyword>
<dbReference type="EC" id="3.2.1.67" evidence="11"/>
<evidence type="ECO:0000256" key="5">
    <source>
        <dbReference type="ARBA" id="ARBA00022801"/>
    </source>
</evidence>
<evidence type="ECO:0000256" key="3">
    <source>
        <dbReference type="ARBA" id="ARBA00022512"/>
    </source>
</evidence>